<name>A0A1F6THZ1_9PROT</name>
<proteinExistence type="predicted"/>
<dbReference type="AlphaFoldDB" id="A0A1F6THZ1"/>
<dbReference type="Proteomes" id="UP000179344">
    <property type="component" value="Unassembled WGS sequence"/>
</dbReference>
<accession>A0A1F6THZ1</accession>
<comment type="caution">
    <text evidence="1">The sequence shown here is derived from an EMBL/GenBank/DDBJ whole genome shotgun (WGS) entry which is preliminary data.</text>
</comment>
<reference evidence="1 2" key="1">
    <citation type="journal article" date="2016" name="Nat. Commun.">
        <title>Thousands of microbial genomes shed light on interconnected biogeochemical processes in an aquifer system.</title>
        <authorList>
            <person name="Anantharaman K."/>
            <person name="Brown C.T."/>
            <person name="Hug L.A."/>
            <person name="Sharon I."/>
            <person name="Castelle C.J."/>
            <person name="Probst A.J."/>
            <person name="Thomas B.C."/>
            <person name="Singh A."/>
            <person name="Wilkins M.J."/>
            <person name="Karaoz U."/>
            <person name="Brodie E.L."/>
            <person name="Williams K.H."/>
            <person name="Hubbard S.S."/>
            <person name="Banfield J.F."/>
        </authorList>
    </citation>
    <scope>NUCLEOTIDE SEQUENCE [LARGE SCALE GENOMIC DNA]</scope>
</reference>
<dbReference type="EMBL" id="MFST01000036">
    <property type="protein sequence ID" value="OGI44760.1"/>
    <property type="molecule type" value="Genomic_DNA"/>
</dbReference>
<protein>
    <recommendedName>
        <fullName evidence="3">OmpA-like domain-containing protein</fullName>
    </recommendedName>
</protein>
<evidence type="ECO:0008006" key="3">
    <source>
        <dbReference type="Google" id="ProtNLM"/>
    </source>
</evidence>
<organism evidence="1 2">
    <name type="scientific">Candidatus Muproteobacteria bacterium RBG_16_65_31</name>
    <dbReference type="NCBI Taxonomy" id="1817759"/>
    <lineage>
        <taxon>Bacteria</taxon>
        <taxon>Pseudomonadati</taxon>
        <taxon>Pseudomonadota</taxon>
        <taxon>Candidatus Muproteobacteria</taxon>
    </lineage>
</organism>
<gene>
    <name evidence="1" type="ORF">A2V92_06470</name>
</gene>
<evidence type="ECO:0000313" key="1">
    <source>
        <dbReference type="EMBL" id="OGI44760.1"/>
    </source>
</evidence>
<sequence>MLLVSLAVHAETPPESAPPAPAVESTHAGVVRIGAEQWARARGGEALARLPALDWLIETFERQPQGVIVVRHAGGDASAARAEELRAALVALGMPSARVRLEVAPIAPEAMELEVRAAGGRE</sequence>
<evidence type="ECO:0000313" key="2">
    <source>
        <dbReference type="Proteomes" id="UP000179344"/>
    </source>
</evidence>